<comment type="cofactor">
    <cofactor evidence="1">
        <name>Zn(2+)</name>
        <dbReference type="ChEBI" id="CHEBI:29105"/>
    </cofactor>
</comment>
<evidence type="ECO:0000256" key="6">
    <source>
        <dbReference type="ARBA" id="ARBA00023157"/>
    </source>
</evidence>
<dbReference type="Gene3D" id="2.120.10.30">
    <property type="entry name" value="TolB, C-terminal domain"/>
    <property type="match status" value="1"/>
</dbReference>
<evidence type="ECO:0000256" key="2">
    <source>
        <dbReference type="ARBA" id="ARBA00012343"/>
    </source>
</evidence>
<gene>
    <name evidence="10" type="ORF">AABB81_11405</name>
</gene>
<evidence type="ECO:0000313" key="10">
    <source>
        <dbReference type="EMBL" id="MEL4456506.1"/>
    </source>
</evidence>
<sequence length="336" mass="38364">MSYKKLGFLCLCTILLLIGCKQSKEKRIVTENVIHDSYALVKDWPNLPEDYIVGMPTGLAINSKGNIVVFNRTRPWSFPPPEEKIKNNIIITIDNETGKILKSWGTDLFLMPHGLEIDWDNNIWVTDVGLQQVLKFNSDGELLNMLGEETILGYDSIHFALPTDVAVNPEGSFYVSDGYRNSRVVKYDKDNSYLFEWGKNGPDYKLNKGDKEGEFNTPHGIDLDKNMNVYVADRENNRIQKFNSEGKFLAVWQNKSAHQLYSVAVDHKNNYLLAIDYDSIAKTSKILRFDLDLNLDMQFNNPNTRYHDIAIDDEGTIFVGDIAGHKIQKFLLVKGE</sequence>
<evidence type="ECO:0000256" key="7">
    <source>
        <dbReference type="ARBA" id="ARBA00023180"/>
    </source>
</evidence>
<keyword evidence="8 10" id="KW-0456">Lyase</keyword>
<dbReference type="RefSeq" id="WP_342160652.1">
    <property type="nucleotide sequence ID" value="NZ_JBCDNA010000002.1"/>
</dbReference>
<evidence type="ECO:0000256" key="9">
    <source>
        <dbReference type="PROSITE-ProRule" id="PRU00504"/>
    </source>
</evidence>
<dbReference type="InterPro" id="IPR011042">
    <property type="entry name" value="6-blade_b-propeller_TolB-like"/>
</dbReference>
<proteinExistence type="predicted"/>
<evidence type="ECO:0000256" key="5">
    <source>
        <dbReference type="ARBA" id="ARBA00022737"/>
    </source>
</evidence>
<dbReference type="PANTHER" id="PTHR10680:SF14">
    <property type="entry name" value="PEPTIDYL-GLYCINE ALPHA-AMIDATING MONOOXYGENASE"/>
    <property type="match status" value="1"/>
</dbReference>
<keyword evidence="4" id="KW-0732">Signal</keyword>
<accession>A0ABU9L4Y3</accession>
<dbReference type="PANTHER" id="PTHR10680">
    <property type="entry name" value="PEPTIDYL-GLYCINE ALPHA-AMIDATING MONOOXYGENASE"/>
    <property type="match status" value="1"/>
</dbReference>
<comment type="caution">
    <text evidence="10">The sequence shown here is derived from an EMBL/GenBank/DDBJ whole genome shotgun (WGS) entry which is preliminary data.</text>
</comment>
<feature type="repeat" description="NHL" evidence="9">
    <location>
        <begin position="158"/>
        <end position="190"/>
    </location>
</feature>
<evidence type="ECO:0000256" key="8">
    <source>
        <dbReference type="ARBA" id="ARBA00023239"/>
    </source>
</evidence>
<reference evidence="10 11" key="1">
    <citation type="submission" date="2024-04" db="EMBL/GenBank/DDBJ databases">
        <title>whole genome sequencing of Lutimonas vermicola strain IMCC1616.</title>
        <authorList>
            <person name="Bae S.S."/>
        </authorList>
    </citation>
    <scope>NUCLEOTIDE SEQUENCE [LARGE SCALE GENOMIC DNA]</scope>
    <source>
        <strain evidence="10 11">IMCC1616</strain>
    </source>
</reference>
<dbReference type="InterPro" id="IPR000720">
    <property type="entry name" value="PHM/PAL"/>
</dbReference>
<keyword evidence="11" id="KW-1185">Reference proteome</keyword>
<protein>
    <recommendedName>
        <fullName evidence="2">peptidylamidoglycolate lyase</fullName>
        <ecNumber evidence="2">4.3.2.5</ecNumber>
    </recommendedName>
</protein>
<dbReference type="InterPro" id="IPR001258">
    <property type="entry name" value="NHL_repeat"/>
</dbReference>
<name>A0ABU9L4Y3_9FLAO</name>
<evidence type="ECO:0000256" key="3">
    <source>
        <dbReference type="ARBA" id="ARBA00022723"/>
    </source>
</evidence>
<feature type="repeat" description="NHL" evidence="9">
    <location>
        <begin position="98"/>
        <end position="139"/>
    </location>
</feature>
<dbReference type="SUPFAM" id="SSF101898">
    <property type="entry name" value="NHL repeat"/>
    <property type="match status" value="1"/>
</dbReference>
<dbReference type="EMBL" id="JBCDNA010000002">
    <property type="protein sequence ID" value="MEL4456506.1"/>
    <property type="molecule type" value="Genomic_DNA"/>
</dbReference>
<organism evidence="10 11">
    <name type="scientific">Lutimonas vermicola</name>
    <dbReference type="NCBI Taxonomy" id="414288"/>
    <lineage>
        <taxon>Bacteria</taxon>
        <taxon>Pseudomonadati</taxon>
        <taxon>Bacteroidota</taxon>
        <taxon>Flavobacteriia</taxon>
        <taxon>Flavobacteriales</taxon>
        <taxon>Flavobacteriaceae</taxon>
        <taxon>Lutimonas</taxon>
    </lineage>
</organism>
<dbReference type="EC" id="4.3.2.5" evidence="2"/>
<dbReference type="GO" id="GO:0016829">
    <property type="term" value="F:lyase activity"/>
    <property type="evidence" value="ECO:0007669"/>
    <property type="project" value="UniProtKB-KW"/>
</dbReference>
<keyword evidence="5" id="KW-0677">Repeat</keyword>
<dbReference type="CDD" id="cd14958">
    <property type="entry name" value="NHL_PAL_like"/>
    <property type="match status" value="1"/>
</dbReference>
<evidence type="ECO:0000256" key="1">
    <source>
        <dbReference type="ARBA" id="ARBA00001947"/>
    </source>
</evidence>
<evidence type="ECO:0000313" key="11">
    <source>
        <dbReference type="Proteomes" id="UP001474120"/>
    </source>
</evidence>
<dbReference type="PROSITE" id="PS51125">
    <property type="entry name" value="NHL"/>
    <property type="match status" value="3"/>
</dbReference>
<dbReference type="Proteomes" id="UP001474120">
    <property type="component" value="Unassembled WGS sequence"/>
</dbReference>
<dbReference type="Pfam" id="PF01436">
    <property type="entry name" value="NHL"/>
    <property type="match status" value="3"/>
</dbReference>
<keyword evidence="6" id="KW-1015">Disulfide bond</keyword>
<dbReference type="PROSITE" id="PS51257">
    <property type="entry name" value="PROKAR_LIPOPROTEIN"/>
    <property type="match status" value="1"/>
</dbReference>
<keyword evidence="3" id="KW-0479">Metal-binding</keyword>
<dbReference type="PRINTS" id="PR00790">
    <property type="entry name" value="PAMONOXGNASE"/>
</dbReference>
<evidence type="ECO:0000256" key="4">
    <source>
        <dbReference type="ARBA" id="ARBA00022729"/>
    </source>
</evidence>
<feature type="repeat" description="NHL" evidence="9">
    <location>
        <begin position="208"/>
        <end position="245"/>
    </location>
</feature>
<keyword evidence="7" id="KW-0325">Glycoprotein</keyword>